<dbReference type="SMART" id="SM00773">
    <property type="entry name" value="WGR"/>
    <property type="match status" value="1"/>
</dbReference>
<dbReference type="InterPro" id="IPR008893">
    <property type="entry name" value="WGR_domain"/>
</dbReference>
<organism evidence="2 3">
    <name type="scientific">Mesorhizobium alhagi CCNWXJ12-2</name>
    <dbReference type="NCBI Taxonomy" id="1107882"/>
    <lineage>
        <taxon>Bacteria</taxon>
        <taxon>Pseudomonadati</taxon>
        <taxon>Pseudomonadota</taxon>
        <taxon>Alphaproteobacteria</taxon>
        <taxon>Hyphomicrobiales</taxon>
        <taxon>Phyllobacteriaceae</taxon>
        <taxon>Allomesorhizobium</taxon>
    </lineage>
</organism>
<dbReference type="RefSeq" id="WP_008839790.1">
    <property type="nucleotide sequence ID" value="NZ_AHAM01000278.1"/>
</dbReference>
<dbReference type="SUPFAM" id="SSF142921">
    <property type="entry name" value="WGR domain-like"/>
    <property type="match status" value="1"/>
</dbReference>
<keyword evidence="3" id="KW-1185">Reference proteome</keyword>
<evidence type="ECO:0000313" key="2">
    <source>
        <dbReference type="EMBL" id="EHK53245.1"/>
    </source>
</evidence>
<protein>
    <recommendedName>
        <fullName evidence="1">WGR domain-containing protein</fullName>
    </recommendedName>
</protein>
<dbReference type="InterPro" id="IPR049809">
    <property type="entry name" value="YehF/YfeS-like_WGR"/>
</dbReference>
<dbReference type="AlphaFoldDB" id="H0I183"/>
<gene>
    <name evidence="2" type="ORF">MAXJ12_31102</name>
</gene>
<name>H0I183_9HYPH</name>
<proteinExistence type="predicted"/>
<dbReference type="Pfam" id="PF05406">
    <property type="entry name" value="WGR"/>
    <property type="match status" value="1"/>
</dbReference>
<dbReference type="Proteomes" id="UP000003250">
    <property type="component" value="Unassembled WGS sequence"/>
</dbReference>
<feature type="domain" description="WGR" evidence="1">
    <location>
        <begin position="1"/>
        <end position="82"/>
    </location>
</feature>
<dbReference type="PROSITE" id="PS51977">
    <property type="entry name" value="WGR"/>
    <property type="match status" value="1"/>
</dbReference>
<dbReference type="EMBL" id="AHAM01000278">
    <property type="protein sequence ID" value="EHK53245.1"/>
    <property type="molecule type" value="Genomic_DNA"/>
</dbReference>
<dbReference type="OrthoDB" id="5801306at2"/>
<dbReference type="Gene3D" id="2.20.140.10">
    <property type="entry name" value="WGR domain"/>
    <property type="match status" value="1"/>
</dbReference>
<dbReference type="PATRIC" id="fig|1107882.3.peg.6016"/>
<sequence length="82" mass="9582">MSEPPGPRFFRRIDPARNMARFYVVMLQPTLFGEMAVVRQWGRIGTRGREKTEYFRGDAEAISAATRLAERKMRRGYADLRD</sequence>
<evidence type="ECO:0000313" key="3">
    <source>
        <dbReference type="Proteomes" id="UP000003250"/>
    </source>
</evidence>
<evidence type="ECO:0000259" key="1">
    <source>
        <dbReference type="PROSITE" id="PS51977"/>
    </source>
</evidence>
<accession>H0I183</accession>
<dbReference type="CDD" id="cd07996">
    <property type="entry name" value="WGR_MMR_like"/>
    <property type="match status" value="1"/>
</dbReference>
<reference evidence="2 3" key="1">
    <citation type="journal article" date="2012" name="J. Bacteriol.">
        <title>Draft Genome Sequence of Mesorhizobium alhagi CCNWXJ12-2T, a Novel Salt-Resistant Species Isolated from the Desert of Northwestern China.</title>
        <authorList>
            <person name="Zhou M."/>
            <person name="Chen W."/>
            <person name="Chen H."/>
            <person name="Wei G."/>
        </authorList>
    </citation>
    <scope>NUCLEOTIDE SEQUENCE [LARGE SCALE GENOMIC DNA]</scope>
    <source>
        <strain evidence="2 3">CCNWXJ12-2</strain>
    </source>
</reference>
<dbReference type="InterPro" id="IPR036930">
    <property type="entry name" value="WGR_dom_sf"/>
</dbReference>